<feature type="region of interest" description="Disordered" evidence="2">
    <location>
        <begin position="333"/>
        <end position="359"/>
    </location>
</feature>
<feature type="region of interest" description="Disordered" evidence="2">
    <location>
        <begin position="254"/>
        <end position="273"/>
    </location>
</feature>
<comment type="caution">
    <text evidence="5">The sequence shown here is derived from an EMBL/GenBank/DDBJ whole genome shotgun (WGS) entry which is preliminary data.</text>
</comment>
<proteinExistence type="predicted"/>
<evidence type="ECO:0000313" key="5">
    <source>
        <dbReference type="EMBL" id="MBO8414932.1"/>
    </source>
</evidence>
<accession>A0A9D9D9P5</accession>
<dbReference type="PANTHER" id="PTHR43156">
    <property type="entry name" value="STAGE II SPORULATION PROTEIN E-RELATED"/>
    <property type="match status" value="1"/>
</dbReference>
<dbReference type="InterPro" id="IPR036457">
    <property type="entry name" value="PPM-type-like_dom_sf"/>
</dbReference>
<evidence type="ECO:0000256" key="2">
    <source>
        <dbReference type="SAM" id="MobiDB-lite"/>
    </source>
</evidence>
<reference evidence="5" key="2">
    <citation type="journal article" date="2021" name="PeerJ">
        <title>Extensive microbial diversity within the chicken gut microbiome revealed by metagenomics and culture.</title>
        <authorList>
            <person name="Gilroy R."/>
            <person name="Ravi A."/>
            <person name="Getino M."/>
            <person name="Pursley I."/>
            <person name="Horton D.L."/>
            <person name="Alikhan N.F."/>
            <person name="Baker D."/>
            <person name="Gharbi K."/>
            <person name="Hall N."/>
            <person name="Watson M."/>
            <person name="Adriaenssens E.M."/>
            <person name="Foster-Nyarko E."/>
            <person name="Jarju S."/>
            <person name="Secka A."/>
            <person name="Antonio M."/>
            <person name="Oren A."/>
            <person name="Chaudhuri R.R."/>
            <person name="La Ragione R."/>
            <person name="Hildebrand F."/>
            <person name="Pallen M.J."/>
        </authorList>
    </citation>
    <scope>NUCLEOTIDE SEQUENCE</scope>
    <source>
        <strain evidence="5">17213</strain>
    </source>
</reference>
<evidence type="ECO:0000313" key="6">
    <source>
        <dbReference type="Proteomes" id="UP000823631"/>
    </source>
</evidence>
<evidence type="ECO:0000256" key="3">
    <source>
        <dbReference type="SAM" id="SignalP"/>
    </source>
</evidence>
<gene>
    <name evidence="5" type="ORF">IAB19_00925</name>
</gene>
<feature type="chain" id="PRO_5038977028" evidence="3">
    <location>
        <begin position="24"/>
        <end position="678"/>
    </location>
</feature>
<dbReference type="AlphaFoldDB" id="A0A9D9D9P5"/>
<keyword evidence="1" id="KW-0378">Hydrolase</keyword>
<feature type="domain" description="PPM-type phosphatase" evidence="4">
    <location>
        <begin position="489"/>
        <end position="657"/>
    </location>
</feature>
<dbReference type="InterPro" id="IPR001932">
    <property type="entry name" value="PPM-type_phosphatase-like_dom"/>
</dbReference>
<dbReference type="Pfam" id="PF07228">
    <property type="entry name" value="SpoIIE"/>
    <property type="match status" value="1"/>
</dbReference>
<dbReference type="EMBL" id="JADINH010000013">
    <property type="protein sequence ID" value="MBO8414932.1"/>
    <property type="molecule type" value="Genomic_DNA"/>
</dbReference>
<dbReference type="PANTHER" id="PTHR43156:SF2">
    <property type="entry name" value="STAGE II SPORULATION PROTEIN E"/>
    <property type="match status" value="1"/>
</dbReference>
<evidence type="ECO:0000259" key="4">
    <source>
        <dbReference type="Pfam" id="PF07228"/>
    </source>
</evidence>
<keyword evidence="3" id="KW-0732">Signal</keyword>
<dbReference type="GO" id="GO:0016791">
    <property type="term" value="F:phosphatase activity"/>
    <property type="evidence" value="ECO:0007669"/>
    <property type="project" value="TreeGrafter"/>
</dbReference>
<name>A0A9D9D9P5_9GAMM</name>
<reference evidence="5" key="1">
    <citation type="submission" date="2020-10" db="EMBL/GenBank/DDBJ databases">
        <authorList>
            <person name="Gilroy R."/>
        </authorList>
    </citation>
    <scope>NUCLEOTIDE SEQUENCE</scope>
    <source>
        <strain evidence="5">17213</strain>
    </source>
</reference>
<dbReference type="InterPro" id="IPR052016">
    <property type="entry name" value="Bact_Sigma-Reg"/>
</dbReference>
<dbReference type="Proteomes" id="UP000823631">
    <property type="component" value="Unassembled WGS sequence"/>
</dbReference>
<feature type="signal peptide" evidence="3">
    <location>
        <begin position="1"/>
        <end position="23"/>
    </location>
</feature>
<dbReference type="Gene3D" id="3.60.40.10">
    <property type="entry name" value="PPM-type phosphatase domain"/>
    <property type="match status" value="1"/>
</dbReference>
<organism evidence="5 6">
    <name type="scientific">Candidatus Avisuccinivibrio stercorigallinarum</name>
    <dbReference type="NCBI Taxonomy" id="2840704"/>
    <lineage>
        <taxon>Bacteria</taxon>
        <taxon>Pseudomonadati</taxon>
        <taxon>Pseudomonadota</taxon>
        <taxon>Gammaproteobacteria</taxon>
        <taxon>Aeromonadales</taxon>
        <taxon>Succinivibrionaceae</taxon>
        <taxon>Succinivibrionaceae incertae sedis</taxon>
        <taxon>Candidatus Avisuccinivibrio</taxon>
    </lineage>
</organism>
<sequence length="678" mass="71771">MNRSKLIPACGAAALLILGTAFAAWLNYCAAPAVLSQTQQGLFTSKVRDLGSLLDLKAQELTAQYRTAIKTKSAELAALQQSFSASETELADNLAQALQSVEFLAPDFERALTGSGQSYTRLTLKAAEHGALLISSDQKSGLIYAPESLKPLLQLKSLSGTSLKDSLDSAAAGAGDSLRLEDENSVYCVRLFSFAGMNHALIFAVNKPDFPSELASVLSACATAAEGHDPNLTLLELYYNEQDLFTAHITPADDPAQAHEAKQDNPAQSADSTVKLSAEVQLDALPFTLRADGRALAIDLKDTALSVFALTLIASAVLYLLLRALNRSIGAQKGTANGKATGERPAAAENQDAAGTEPDFALQLPGSRVKQVLDALQPAQNPEHNDGLQLAFKHQTASPDSAAEGSAEFSNESVQQALTELNQRLAASEESALKAVKDNAEARAARVLQLALLPAAKSVPATEFLDIAALQQPCHTRQSTVYDLFRLDENNIAFLVGSAKGSGLKASVSAALCAIALRQALKESQHTAKALTAVNAGQLRHQCLPADFICCILNEKTGNFVLSSAGACCALHLTPQERERLNADSAPLGTAEDSQYVQQKGILVPGDVLLLLSPELATLSTEDGQSFEALLSAQPEFFAQGCDNILRFVSSEAGRIFANQGLSTDSACIALKQLQIHF</sequence>
<evidence type="ECO:0000256" key="1">
    <source>
        <dbReference type="ARBA" id="ARBA00022801"/>
    </source>
</evidence>
<protein>
    <submittedName>
        <fullName evidence="5">SpoIIE family protein phosphatase</fullName>
    </submittedName>
</protein>